<feature type="transmembrane region" description="Helical" evidence="1">
    <location>
        <begin position="247"/>
        <end position="268"/>
    </location>
</feature>
<feature type="domain" description="DUF6533" evidence="2">
    <location>
        <begin position="23"/>
        <end position="64"/>
    </location>
</feature>
<dbReference type="Proteomes" id="UP000284706">
    <property type="component" value="Unassembled WGS sequence"/>
</dbReference>
<comment type="caution">
    <text evidence="3">The sequence shown here is derived from an EMBL/GenBank/DDBJ whole genome shotgun (WGS) entry which is preliminary data.</text>
</comment>
<keyword evidence="4" id="KW-1185">Reference proteome</keyword>
<feature type="transmembrane region" description="Helical" evidence="1">
    <location>
        <begin position="119"/>
        <end position="143"/>
    </location>
</feature>
<protein>
    <recommendedName>
        <fullName evidence="2">DUF6533 domain-containing protein</fullName>
    </recommendedName>
</protein>
<keyword evidence="1" id="KW-0812">Transmembrane</keyword>
<dbReference type="OrthoDB" id="2638860at2759"/>
<evidence type="ECO:0000259" key="2">
    <source>
        <dbReference type="Pfam" id="PF20151"/>
    </source>
</evidence>
<feature type="transmembrane region" description="Helical" evidence="1">
    <location>
        <begin position="223"/>
        <end position="241"/>
    </location>
</feature>
<organism evidence="3 4">
    <name type="scientific">Gymnopilus dilepis</name>
    <dbReference type="NCBI Taxonomy" id="231916"/>
    <lineage>
        <taxon>Eukaryota</taxon>
        <taxon>Fungi</taxon>
        <taxon>Dikarya</taxon>
        <taxon>Basidiomycota</taxon>
        <taxon>Agaricomycotina</taxon>
        <taxon>Agaricomycetes</taxon>
        <taxon>Agaricomycetidae</taxon>
        <taxon>Agaricales</taxon>
        <taxon>Agaricineae</taxon>
        <taxon>Hymenogastraceae</taxon>
        <taxon>Gymnopilus</taxon>
    </lineage>
</organism>
<proteinExistence type="predicted"/>
<keyword evidence="1" id="KW-0472">Membrane</keyword>
<feature type="transmembrane region" description="Helical" evidence="1">
    <location>
        <begin position="83"/>
        <end position="107"/>
    </location>
</feature>
<evidence type="ECO:0000313" key="3">
    <source>
        <dbReference type="EMBL" id="PPQ64816.1"/>
    </source>
</evidence>
<reference evidence="3 4" key="1">
    <citation type="journal article" date="2018" name="Evol. Lett.">
        <title>Horizontal gene cluster transfer increased hallucinogenic mushroom diversity.</title>
        <authorList>
            <person name="Reynolds H.T."/>
            <person name="Vijayakumar V."/>
            <person name="Gluck-Thaler E."/>
            <person name="Korotkin H.B."/>
            <person name="Matheny P.B."/>
            <person name="Slot J.C."/>
        </authorList>
    </citation>
    <scope>NUCLEOTIDE SEQUENCE [LARGE SCALE GENOMIC DNA]</scope>
    <source>
        <strain evidence="3 4">SRW20</strain>
    </source>
</reference>
<keyword evidence="1" id="KW-1133">Transmembrane helix</keyword>
<feature type="transmembrane region" description="Helical" evidence="1">
    <location>
        <begin position="163"/>
        <end position="188"/>
    </location>
</feature>
<evidence type="ECO:0000256" key="1">
    <source>
        <dbReference type="SAM" id="Phobius"/>
    </source>
</evidence>
<dbReference type="InterPro" id="IPR045340">
    <property type="entry name" value="DUF6533"/>
</dbReference>
<gene>
    <name evidence="3" type="ORF">CVT26_002648</name>
</gene>
<dbReference type="InParanoid" id="A0A409VCK4"/>
<dbReference type="Pfam" id="PF20151">
    <property type="entry name" value="DUF6533"/>
    <property type="match status" value="1"/>
</dbReference>
<dbReference type="AlphaFoldDB" id="A0A409VCK4"/>
<accession>A0A409VCK4</accession>
<evidence type="ECO:0000313" key="4">
    <source>
        <dbReference type="Proteomes" id="UP000284706"/>
    </source>
</evidence>
<sequence>MADLTRESLDWLYADQALAFLFASTATCVIYDHITTFDEEVELIWKRPKWTRVQIFFFINRYLGDAMQLYVRLDPIVSSSGNFITVLLAYIGSVVMAAMQFIMIYRVSSMYENKRRINWFLYVGLLLEWLAVVVVHSLAFVYGPTASDPAPGVNACTQIPYPSWLYALWIPIAAFEVLLLSFTLLPAVRHYRSTKSMKKASLPGNIRHGADSSLAYILLRDSITFPFVSLIVCLGNLFVFMREPVLAAQLSLSVALFTPCVLGSRLILNLRETYYQPFLHECKEPPDDGLESDDSSTAQNVRMDIIVISREP</sequence>
<dbReference type="EMBL" id="NHYE01005662">
    <property type="protein sequence ID" value="PPQ64816.1"/>
    <property type="molecule type" value="Genomic_DNA"/>
</dbReference>
<name>A0A409VCK4_9AGAR</name>